<evidence type="ECO:0000256" key="12">
    <source>
        <dbReference type="SAM" id="Phobius"/>
    </source>
</evidence>
<evidence type="ECO:0000256" key="1">
    <source>
        <dbReference type="ARBA" id="ARBA00000085"/>
    </source>
</evidence>
<evidence type="ECO:0000256" key="3">
    <source>
        <dbReference type="ARBA" id="ARBA00012438"/>
    </source>
</evidence>
<feature type="domain" description="Histidine kinase" evidence="13">
    <location>
        <begin position="126"/>
        <end position="344"/>
    </location>
</feature>
<dbReference type="SMART" id="SM00387">
    <property type="entry name" value="HATPase_c"/>
    <property type="match status" value="1"/>
</dbReference>
<dbReference type="GO" id="GO:0005524">
    <property type="term" value="F:ATP binding"/>
    <property type="evidence" value="ECO:0007669"/>
    <property type="project" value="UniProtKB-KW"/>
</dbReference>
<comment type="caution">
    <text evidence="15">The sequence shown here is derived from an EMBL/GenBank/DDBJ whole genome shotgun (WGS) entry which is preliminary data.</text>
</comment>
<dbReference type="InterPro" id="IPR003661">
    <property type="entry name" value="HisK_dim/P_dom"/>
</dbReference>
<keyword evidence="11 12" id="KW-0472">Membrane</keyword>
<dbReference type="GO" id="GO:0005886">
    <property type="term" value="C:plasma membrane"/>
    <property type="evidence" value="ECO:0007669"/>
    <property type="project" value="UniProtKB-SubCell"/>
</dbReference>
<proteinExistence type="predicted"/>
<dbReference type="EC" id="2.7.13.3" evidence="3"/>
<evidence type="ECO:0000256" key="2">
    <source>
        <dbReference type="ARBA" id="ARBA00004651"/>
    </source>
</evidence>
<evidence type="ECO:0000256" key="8">
    <source>
        <dbReference type="ARBA" id="ARBA00022777"/>
    </source>
</evidence>
<evidence type="ECO:0000259" key="13">
    <source>
        <dbReference type="PROSITE" id="PS50109"/>
    </source>
</evidence>
<keyword evidence="8 15" id="KW-0418">Kinase</keyword>
<dbReference type="SMART" id="SM00388">
    <property type="entry name" value="HisKA"/>
    <property type="match status" value="1"/>
</dbReference>
<dbReference type="Gene3D" id="6.10.340.10">
    <property type="match status" value="1"/>
</dbReference>
<dbReference type="PANTHER" id="PTHR45453">
    <property type="entry name" value="PHOSPHATE REGULON SENSOR PROTEIN PHOR"/>
    <property type="match status" value="1"/>
</dbReference>
<reference evidence="15 16" key="1">
    <citation type="journal article" date="2015" name="Int. J. Syst. Evol. Microbiol.">
        <title>Sporolactobacillus shoreae sp. nov. and Sporolactobacillus spathodeae sp. nov., two spore-forming lactic acid bacteria isolated from tree barks in Thailand.</title>
        <authorList>
            <person name="Thamacharoensuk T."/>
            <person name="Kitahara M."/>
            <person name="Ohkuma M."/>
            <person name="Thongchul N."/>
            <person name="Tanasupawat S."/>
        </authorList>
    </citation>
    <scope>NUCLEOTIDE SEQUENCE [LARGE SCALE GENOMIC DNA]</scope>
    <source>
        <strain evidence="15 16">BK92</strain>
    </source>
</reference>
<evidence type="ECO:0000256" key="7">
    <source>
        <dbReference type="ARBA" id="ARBA00022741"/>
    </source>
</evidence>
<feature type="transmembrane region" description="Helical" evidence="12">
    <location>
        <begin position="7"/>
        <end position="29"/>
    </location>
</feature>
<keyword evidence="4" id="KW-1003">Cell membrane</keyword>
<dbReference type="InterPro" id="IPR036890">
    <property type="entry name" value="HATPase_C_sf"/>
</dbReference>
<dbReference type="SMART" id="SM00304">
    <property type="entry name" value="HAMP"/>
    <property type="match status" value="1"/>
</dbReference>
<dbReference type="InterPro" id="IPR050351">
    <property type="entry name" value="BphY/WalK/GraS-like"/>
</dbReference>
<keyword evidence="7" id="KW-0547">Nucleotide-binding</keyword>
<keyword evidence="6" id="KW-0808">Transferase</keyword>
<feature type="domain" description="HAMP" evidence="14">
    <location>
        <begin position="59"/>
        <end position="111"/>
    </location>
</feature>
<dbReference type="FunFam" id="3.30.565.10:FF:000006">
    <property type="entry name" value="Sensor histidine kinase WalK"/>
    <property type="match status" value="1"/>
</dbReference>
<dbReference type="Gene3D" id="1.10.287.130">
    <property type="match status" value="1"/>
</dbReference>
<dbReference type="InterPro" id="IPR003660">
    <property type="entry name" value="HAMP_dom"/>
</dbReference>
<dbReference type="SUPFAM" id="SSF158472">
    <property type="entry name" value="HAMP domain-like"/>
    <property type="match status" value="1"/>
</dbReference>
<dbReference type="Pfam" id="PF00672">
    <property type="entry name" value="HAMP"/>
    <property type="match status" value="1"/>
</dbReference>
<dbReference type="Gene3D" id="3.30.565.10">
    <property type="entry name" value="Histidine kinase-like ATPase, C-terminal domain"/>
    <property type="match status" value="1"/>
</dbReference>
<evidence type="ECO:0000313" key="16">
    <source>
        <dbReference type="Proteomes" id="UP000298347"/>
    </source>
</evidence>
<evidence type="ECO:0000256" key="5">
    <source>
        <dbReference type="ARBA" id="ARBA00022553"/>
    </source>
</evidence>
<dbReference type="PROSITE" id="PS50109">
    <property type="entry name" value="HIS_KIN"/>
    <property type="match status" value="1"/>
</dbReference>
<dbReference type="RefSeq" id="WP_135347935.1">
    <property type="nucleotide sequence ID" value="NZ_SRJD01000005.1"/>
</dbReference>
<dbReference type="GO" id="GO:0004721">
    <property type="term" value="F:phosphoprotein phosphatase activity"/>
    <property type="evidence" value="ECO:0007669"/>
    <property type="project" value="TreeGrafter"/>
</dbReference>
<dbReference type="PANTHER" id="PTHR45453:SF1">
    <property type="entry name" value="PHOSPHATE REGULON SENSOR PROTEIN PHOR"/>
    <property type="match status" value="1"/>
</dbReference>
<evidence type="ECO:0000256" key="11">
    <source>
        <dbReference type="ARBA" id="ARBA00023136"/>
    </source>
</evidence>
<keyword evidence="5" id="KW-0597">Phosphoprotein</keyword>
<dbReference type="CDD" id="cd00082">
    <property type="entry name" value="HisKA"/>
    <property type="match status" value="1"/>
</dbReference>
<feature type="transmembrane region" description="Helical" evidence="12">
    <location>
        <begin position="35"/>
        <end position="62"/>
    </location>
</feature>
<keyword evidence="12" id="KW-1133">Transmembrane helix</keyword>
<dbReference type="InterPro" id="IPR004358">
    <property type="entry name" value="Sig_transdc_His_kin-like_C"/>
</dbReference>
<evidence type="ECO:0000313" key="15">
    <source>
        <dbReference type="EMBL" id="TGA98915.1"/>
    </source>
</evidence>
<dbReference type="PRINTS" id="PR00344">
    <property type="entry name" value="BCTRLSENSOR"/>
</dbReference>
<dbReference type="Pfam" id="PF00512">
    <property type="entry name" value="HisKA"/>
    <property type="match status" value="1"/>
</dbReference>
<keyword evidence="12" id="KW-0812">Transmembrane</keyword>
<sequence length="346" mass="39755">MKLRSLILLSYGFALSLVIVIVFFSVKYMLFQQGIAYIVTLIMVIACTFAFILSYLLFLPALRSIRKLSRQSRKLAQGHFEKIRDIRSPKELAELAEDFNHMTERLEESFNQIRKSEDEKKTMIAQLSHDIKTPVTSIRSQIEAILDGMVDDEERPVYLESIQNQAMRLSQLTDELLEVTTTQENKKHKPVVRKVWIDKILVAALNSFQVQIKTEKRDIQIELKGKTPFIYTDEEGMNRILHNIIANALKYSDPGTPIKIQEKENDHFIQISVQDFGVGVPEKEQKHIFERFYRVEKSRNQKYGGTGLGLFISLEIAEKLGGNITVRSKSGEGSTFTVSLPKRVKE</sequence>
<dbReference type="SUPFAM" id="SSF55874">
    <property type="entry name" value="ATPase domain of HSP90 chaperone/DNA topoisomerase II/histidine kinase"/>
    <property type="match status" value="1"/>
</dbReference>
<evidence type="ECO:0000256" key="10">
    <source>
        <dbReference type="ARBA" id="ARBA00023012"/>
    </source>
</evidence>
<keyword evidence="10" id="KW-0902">Two-component regulatory system</keyword>
<dbReference type="EMBL" id="SRJD01000005">
    <property type="protein sequence ID" value="TGA98915.1"/>
    <property type="molecule type" value="Genomic_DNA"/>
</dbReference>
<dbReference type="OrthoDB" id="335833at2"/>
<dbReference type="Proteomes" id="UP000298347">
    <property type="component" value="Unassembled WGS sequence"/>
</dbReference>
<evidence type="ECO:0000256" key="9">
    <source>
        <dbReference type="ARBA" id="ARBA00022840"/>
    </source>
</evidence>
<dbReference type="CDD" id="cd06225">
    <property type="entry name" value="HAMP"/>
    <property type="match status" value="1"/>
</dbReference>
<dbReference type="CDD" id="cd00075">
    <property type="entry name" value="HATPase"/>
    <property type="match status" value="1"/>
</dbReference>
<evidence type="ECO:0000256" key="4">
    <source>
        <dbReference type="ARBA" id="ARBA00022475"/>
    </source>
</evidence>
<keyword evidence="16" id="KW-1185">Reference proteome</keyword>
<keyword evidence="9" id="KW-0067">ATP-binding</keyword>
<organism evidence="15 16">
    <name type="scientific">Sporolactobacillus shoreae</name>
    <dbReference type="NCBI Taxonomy" id="1465501"/>
    <lineage>
        <taxon>Bacteria</taxon>
        <taxon>Bacillati</taxon>
        <taxon>Bacillota</taxon>
        <taxon>Bacilli</taxon>
        <taxon>Bacillales</taxon>
        <taxon>Sporolactobacillaceae</taxon>
        <taxon>Sporolactobacillus</taxon>
    </lineage>
</organism>
<dbReference type="AlphaFoldDB" id="A0A4Z0GRR5"/>
<comment type="catalytic activity">
    <reaction evidence="1">
        <text>ATP + protein L-histidine = ADP + protein N-phospho-L-histidine.</text>
        <dbReference type="EC" id="2.7.13.3"/>
    </reaction>
</comment>
<evidence type="ECO:0000256" key="6">
    <source>
        <dbReference type="ARBA" id="ARBA00022679"/>
    </source>
</evidence>
<comment type="subcellular location">
    <subcellularLocation>
        <location evidence="2">Cell membrane</location>
        <topology evidence="2">Multi-pass membrane protein</topology>
    </subcellularLocation>
</comment>
<dbReference type="InterPro" id="IPR003594">
    <property type="entry name" value="HATPase_dom"/>
</dbReference>
<gene>
    <name evidence="15" type="ORF">E4665_06200</name>
</gene>
<name>A0A4Z0GRR5_9BACL</name>
<protein>
    <recommendedName>
        <fullName evidence="3">histidine kinase</fullName>
        <ecNumber evidence="3">2.7.13.3</ecNumber>
    </recommendedName>
</protein>
<accession>A0A4Z0GRR5</accession>
<dbReference type="GO" id="GO:0000155">
    <property type="term" value="F:phosphorelay sensor kinase activity"/>
    <property type="evidence" value="ECO:0007669"/>
    <property type="project" value="InterPro"/>
</dbReference>
<dbReference type="Pfam" id="PF02518">
    <property type="entry name" value="HATPase_c"/>
    <property type="match status" value="1"/>
</dbReference>
<evidence type="ECO:0000259" key="14">
    <source>
        <dbReference type="PROSITE" id="PS50885"/>
    </source>
</evidence>
<dbReference type="InterPro" id="IPR036097">
    <property type="entry name" value="HisK_dim/P_sf"/>
</dbReference>
<dbReference type="SUPFAM" id="SSF47384">
    <property type="entry name" value="Homodimeric domain of signal transducing histidine kinase"/>
    <property type="match status" value="1"/>
</dbReference>
<dbReference type="GO" id="GO:0016036">
    <property type="term" value="P:cellular response to phosphate starvation"/>
    <property type="evidence" value="ECO:0007669"/>
    <property type="project" value="TreeGrafter"/>
</dbReference>
<dbReference type="InterPro" id="IPR005467">
    <property type="entry name" value="His_kinase_dom"/>
</dbReference>
<dbReference type="PROSITE" id="PS50885">
    <property type="entry name" value="HAMP"/>
    <property type="match status" value="1"/>
</dbReference>